<keyword evidence="4" id="KW-1185">Reference proteome</keyword>
<evidence type="ECO:0000259" key="2">
    <source>
        <dbReference type="Pfam" id="PF20945"/>
    </source>
</evidence>
<comment type="caution">
    <text evidence="3">The sequence shown here is derived from an EMBL/GenBank/DDBJ whole genome shotgun (WGS) entry which is preliminary data.</text>
</comment>
<dbReference type="CDD" id="cd22573">
    <property type="entry name" value="RMP1_RBD"/>
    <property type="match status" value="1"/>
</dbReference>
<gene>
    <name evidence="3" type="ORF">PVAG01_02443</name>
</gene>
<dbReference type="InterPro" id="IPR047205">
    <property type="entry name" value="RMP1"/>
</dbReference>
<evidence type="ECO:0000256" key="1">
    <source>
        <dbReference type="SAM" id="MobiDB-lite"/>
    </source>
</evidence>
<evidence type="ECO:0000313" key="3">
    <source>
        <dbReference type="EMBL" id="KAL3425652.1"/>
    </source>
</evidence>
<accession>A0ABR4PQK9</accession>
<protein>
    <recommendedName>
        <fullName evidence="2">RNase MRP protein 1 RNA binding domain-containing protein</fullName>
    </recommendedName>
</protein>
<organism evidence="3 4">
    <name type="scientific">Phlyctema vagabunda</name>
    <dbReference type="NCBI Taxonomy" id="108571"/>
    <lineage>
        <taxon>Eukaryota</taxon>
        <taxon>Fungi</taxon>
        <taxon>Dikarya</taxon>
        <taxon>Ascomycota</taxon>
        <taxon>Pezizomycotina</taxon>
        <taxon>Leotiomycetes</taxon>
        <taxon>Helotiales</taxon>
        <taxon>Dermateaceae</taxon>
        <taxon>Phlyctema</taxon>
    </lineage>
</organism>
<evidence type="ECO:0000313" key="4">
    <source>
        <dbReference type="Proteomes" id="UP001629113"/>
    </source>
</evidence>
<dbReference type="Pfam" id="PF20945">
    <property type="entry name" value="RMP1"/>
    <property type="match status" value="1"/>
</dbReference>
<sequence length="222" mass="25830">MSLNIRTELETISNLLHLAHHRNKNQHRLSKWWGTFSQLRRQLSKLCLEIDASPYHQQTTKSKSKSKNQKMLEERKSRVEQRAEFLLDILLERCYLAFSGVVANNQYSALGLMLLANLARVARLVKGLRRVEERVEVEAEGHESPSREFEVKEDLGVKIERKTESQVGEDDEVMAKRQKEKKRPLSDQDEEDATRELPAKKVKKKKKKKGGDIFDDLFDSLM</sequence>
<dbReference type="PANTHER" id="PTHR37792:SF1">
    <property type="entry name" value="RIBONUCLEASE MRP PROTEIN SUBUNIT RMP1"/>
    <property type="match status" value="1"/>
</dbReference>
<reference evidence="3 4" key="1">
    <citation type="submission" date="2024-06" db="EMBL/GenBank/DDBJ databases">
        <title>Complete genome of Phlyctema vagabunda strain 19-DSS-EL-015.</title>
        <authorList>
            <person name="Fiorenzani C."/>
        </authorList>
    </citation>
    <scope>NUCLEOTIDE SEQUENCE [LARGE SCALE GENOMIC DNA]</scope>
    <source>
        <strain evidence="3 4">19-DSS-EL-015</strain>
    </source>
</reference>
<dbReference type="PANTHER" id="PTHR37792">
    <property type="entry name" value="RIBONUCLEASE MRP PROTEIN SUBUNIT RMP1"/>
    <property type="match status" value="1"/>
</dbReference>
<feature type="compositionally biased region" description="Acidic residues" evidence="1">
    <location>
        <begin position="213"/>
        <end position="222"/>
    </location>
</feature>
<feature type="compositionally biased region" description="Basic residues" evidence="1">
    <location>
        <begin position="200"/>
        <end position="209"/>
    </location>
</feature>
<feature type="domain" description="RNase MRP protein 1 RNA binding" evidence="2">
    <location>
        <begin position="15"/>
        <end position="120"/>
    </location>
</feature>
<dbReference type="Proteomes" id="UP001629113">
    <property type="component" value="Unassembled WGS sequence"/>
</dbReference>
<proteinExistence type="predicted"/>
<name>A0ABR4PQK9_9HELO</name>
<dbReference type="EMBL" id="JBFCZG010000002">
    <property type="protein sequence ID" value="KAL3425652.1"/>
    <property type="molecule type" value="Genomic_DNA"/>
</dbReference>
<feature type="region of interest" description="Disordered" evidence="1">
    <location>
        <begin position="160"/>
        <end position="222"/>
    </location>
</feature>
<dbReference type="InterPro" id="IPR047204">
    <property type="entry name" value="RMP1_RBD"/>
</dbReference>